<keyword evidence="2" id="KW-1133">Transmembrane helix</keyword>
<dbReference type="STRING" id="1230458.C484_11861"/>
<feature type="transmembrane region" description="Helical" evidence="2">
    <location>
        <begin position="16"/>
        <end position="37"/>
    </location>
</feature>
<dbReference type="OrthoDB" id="170889at2157"/>
<proteinExistence type="predicted"/>
<gene>
    <name evidence="3" type="ORF">C484_11861</name>
</gene>
<sequence>MLTPTPGALPPDLGTALAALFLLFGVPTLIFGFIFLYTGYVRYDAEQYLAELDVTEDDPDTAPSSDRAHTSSQSQSCSDGTKSSQTDSE</sequence>
<comment type="caution">
    <text evidence="3">The sequence shown here is derived from an EMBL/GenBank/DDBJ whole genome shotgun (WGS) entry which is preliminary data.</text>
</comment>
<evidence type="ECO:0000256" key="1">
    <source>
        <dbReference type="SAM" id="MobiDB-lite"/>
    </source>
</evidence>
<dbReference type="EMBL" id="AOIL01000042">
    <property type="protein sequence ID" value="ELY90918.1"/>
    <property type="molecule type" value="Genomic_DNA"/>
</dbReference>
<organism evidence="3 4">
    <name type="scientific">Natrialba taiwanensis DSM 12281</name>
    <dbReference type="NCBI Taxonomy" id="1230458"/>
    <lineage>
        <taxon>Archaea</taxon>
        <taxon>Methanobacteriati</taxon>
        <taxon>Methanobacteriota</taxon>
        <taxon>Stenosarchaea group</taxon>
        <taxon>Halobacteria</taxon>
        <taxon>Halobacteriales</taxon>
        <taxon>Natrialbaceae</taxon>
        <taxon>Natrialba</taxon>
    </lineage>
</organism>
<dbReference type="Proteomes" id="UP000011648">
    <property type="component" value="Unassembled WGS sequence"/>
</dbReference>
<keyword evidence="2" id="KW-0472">Membrane</keyword>
<reference evidence="3 4" key="1">
    <citation type="journal article" date="2014" name="PLoS Genet.">
        <title>Phylogenetically driven sequencing of extremely halophilic archaea reveals strategies for static and dynamic osmo-response.</title>
        <authorList>
            <person name="Becker E.A."/>
            <person name="Seitzer P.M."/>
            <person name="Tritt A."/>
            <person name="Larsen D."/>
            <person name="Krusor M."/>
            <person name="Yao A.I."/>
            <person name="Wu D."/>
            <person name="Madern D."/>
            <person name="Eisen J.A."/>
            <person name="Darling A.E."/>
            <person name="Facciotti M.T."/>
        </authorList>
    </citation>
    <scope>NUCLEOTIDE SEQUENCE [LARGE SCALE GENOMIC DNA]</scope>
    <source>
        <strain evidence="3 4">DSM 12281</strain>
    </source>
</reference>
<dbReference type="AlphaFoldDB" id="M0A0M2"/>
<feature type="compositionally biased region" description="Polar residues" evidence="1">
    <location>
        <begin position="70"/>
        <end position="89"/>
    </location>
</feature>
<name>M0A0M2_9EURY</name>
<protein>
    <submittedName>
        <fullName evidence="3">Uncharacterized protein</fullName>
    </submittedName>
</protein>
<dbReference type="PATRIC" id="fig|1230458.4.peg.2384"/>
<accession>M0A0M2</accession>
<feature type="region of interest" description="Disordered" evidence="1">
    <location>
        <begin position="55"/>
        <end position="89"/>
    </location>
</feature>
<keyword evidence="2" id="KW-0812">Transmembrane</keyword>
<dbReference type="RefSeq" id="WP_006826104.1">
    <property type="nucleotide sequence ID" value="NZ_AOIL01000042.1"/>
</dbReference>
<keyword evidence="4" id="KW-1185">Reference proteome</keyword>
<evidence type="ECO:0000313" key="4">
    <source>
        <dbReference type="Proteomes" id="UP000011648"/>
    </source>
</evidence>
<evidence type="ECO:0000256" key="2">
    <source>
        <dbReference type="SAM" id="Phobius"/>
    </source>
</evidence>
<evidence type="ECO:0000313" key="3">
    <source>
        <dbReference type="EMBL" id="ELY90918.1"/>
    </source>
</evidence>